<gene>
    <name evidence="2" type="ORF">V6624_18025</name>
</gene>
<organism evidence="2 3">
    <name type="scientific">Flavobacterium ginsenosidimutans</name>
    <dbReference type="NCBI Taxonomy" id="687844"/>
    <lineage>
        <taxon>Bacteria</taxon>
        <taxon>Pseudomonadati</taxon>
        <taxon>Bacteroidota</taxon>
        <taxon>Flavobacteriia</taxon>
        <taxon>Flavobacteriales</taxon>
        <taxon>Flavobacteriaceae</taxon>
        <taxon>Flavobacterium</taxon>
    </lineage>
</organism>
<dbReference type="Proteomes" id="UP001447857">
    <property type="component" value="Chromosome"/>
</dbReference>
<keyword evidence="1" id="KW-0812">Transmembrane</keyword>
<evidence type="ECO:0000313" key="3">
    <source>
        <dbReference type="Proteomes" id="UP001447857"/>
    </source>
</evidence>
<proteinExistence type="predicted"/>
<dbReference type="EMBL" id="CP147988">
    <property type="protein sequence ID" value="WXK48922.1"/>
    <property type="molecule type" value="Genomic_DNA"/>
</dbReference>
<reference evidence="2 3" key="1">
    <citation type="submission" date="2024-02" db="EMBL/GenBank/DDBJ databases">
        <title>complete genome of Flavobacterium ginsenosidimutans Str. YTB16.</title>
        <authorList>
            <person name="Wang Q."/>
        </authorList>
    </citation>
    <scope>NUCLEOTIDE SEQUENCE [LARGE SCALE GENOMIC DNA]</scope>
    <source>
        <strain evidence="2 3">YTB16</strain>
    </source>
</reference>
<evidence type="ECO:0008006" key="4">
    <source>
        <dbReference type="Google" id="ProtNLM"/>
    </source>
</evidence>
<feature type="transmembrane region" description="Helical" evidence="1">
    <location>
        <begin position="6"/>
        <end position="27"/>
    </location>
</feature>
<name>A0ABZ2Q6U2_9FLAO</name>
<dbReference type="RefSeq" id="WP_263522987.1">
    <property type="nucleotide sequence ID" value="NZ_CP147988.1"/>
</dbReference>
<keyword evidence="1" id="KW-0472">Membrane</keyword>
<evidence type="ECO:0000256" key="1">
    <source>
        <dbReference type="SAM" id="Phobius"/>
    </source>
</evidence>
<keyword evidence="3" id="KW-1185">Reference proteome</keyword>
<keyword evidence="1" id="KW-1133">Transmembrane helix</keyword>
<accession>A0ABZ2Q6U2</accession>
<protein>
    <recommendedName>
        <fullName evidence="4">EF-hand domain-containing protein</fullName>
    </recommendedName>
</protein>
<evidence type="ECO:0000313" key="2">
    <source>
        <dbReference type="EMBL" id="WXK48922.1"/>
    </source>
</evidence>
<sequence>MIADISWGAYAASVIAFVLVWYGFVYFRYYSKNISSVFKGRSGSRSSVGKNEKRLGPFSEYSEPFDTLEDAEELFNRLLGVFSESNDRGVSKAEFRHYLQFVLAEYPFVRQSALRDKINSLTVLESQKYPEFLLSAEEMDRLWDNGEE</sequence>